<evidence type="ECO:0008006" key="4">
    <source>
        <dbReference type="Google" id="ProtNLM"/>
    </source>
</evidence>
<dbReference type="EMBL" id="LR721750">
    <property type="protein sequence ID" value="VVV04118.1"/>
    <property type="molecule type" value="Genomic_DNA"/>
</dbReference>
<reference evidence="1" key="1">
    <citation type="submission" date="2019-09" db="EMBL/GenBank/DDBJ databases">
        <authorList>
            <person name="Hjerde E."/>
        </authorList>
    </citation>
    <scope>NUCLEOTIDE SEQUENCE</scope>
    <source>
        <strain evidence="1">06/09/160</strain>
    </source>
</reference>
<proteinExistence type="predicted"/>
<gene>
    <name evidence="1" type="ORF">AW0309160_01501</name>
    <name evidence="2" type="ORF">AW0309160_01511</name>
    <name evidence="3" type="ORF">AW0309160_01521</name>
</gene>
<dbReference type="AlphaFoldDB" id="A0A5Q4ZSA5"/>
<organism evidence="1">
    <name type="scientific">Aliivibrio wodanis</name>
    <dbReference type="NCBI Taxonomy" id="80852"/>
    <lineage>
        <taxon>Bacteria</taxon>
        <taxon>Pseudomonadati</taxon>
        <taxon>Pseudomonadota</taxon>
        <taxon>Gammaproteobacteria</taxon>
        <taxon>Vibrionales</taxon>
        <taxon>Vibrionaceae</taxon>
        <taxon>Aliivibrio</taxon>
    </lineage>
</organism>
<evidence type="ECO:0000313" key="2">
    <source>
        <dbReference type="EMBL" id="VVV04128.1"/>
    </source>
</evidence>
<dbReference type="InterPro" id="IPR009712">
    <property type="entry name" value="Vibrio_phage_Vf33_Vpf117"/>
</dbReference>
<accession>A0A5Q4ZSA5</accession>
<name>A0A5Q4ZSA5_9GAMM</name>
<dbReference type="EMBL" id="LR721750">
    <property type="protein sequence ID" value="VVV04138.1"/>
    <property type="molecule type" value="Genomic_DNA"/>
</dbReference>
<evidence type="ECO:0000313" key="1">
    <source>
        <dbReference type="EMBL" id="VVV04118.1"/>
    </source>
</evidence>
<protein>
    <recommendedName>
        <fullName evidence="4">VSK-int</fullName>
    </recommendedName>
</protein>
<evidence type="ECO:0000313" key="3">
    <source>
        <dbReference type="EMBL" id="VVV04138.1"/>
    </source>
</evidence>
<sequence length="117" mass="13558">MARIFGIRKTQYPNTANGNKEPFYELIIVRPIEIVDTDNYKKSGVGFDTEVPYKKEPIRVDPKYVELLQSTGAFVPDREYDVEMNSNPDDIYIQWVSKLIPVDDEIKKHFQASMGNK</sequence>
<dbReference type="Pfam" id="PF06950">
    <property type="entry name" value="DUF1293"/>
    <property type="match status" value="1"/>
</dbReference>
<dbReference type="EMBL" id="LR721750">
    <property type="protein sequence ID" value="VVV04128.1"/>
    <property type="molecule type" value="Genomic_DNA"/>
</dbReference>